<dbReference type="CDD" id="cd20625">
    <property type="entry name" value="CYP164-like"/>
    <property type="match status" value="1"/>
</dbReference>
<gene>
    <name evidence="8" type="ORF">ACFO0B_10740</name>
</gene>
<evidence type="ECO:0000256" key="4">
    <source>
        <dbReference type="ARBA" id="ARBA00023002"/>
    </source>
</evidence>
<evidence type="ECO:0000256" key="2">
    <source>
        <dbReference type="ARBA" id="ARBA00022617"/>
    </source>
</evidence>
<dbReference type="PANTHER" id="PTHR46696:SF1">
    <property type="entry name" value="CYTOCHROME P450 YJIB-RELATED"/>
    <property type="match status" value="1"/>
</dbReference>
<dbReference type="InterPro" id="IPR036396">
    <property type="entry name" value="Cyt_P450_sf"/>
</dbReference>
<dbReference type="InterPro" id="IPR017972">
    <property type="entry name" value="Cyt_P450_CS"/>
</dbReference>
<evidence type="ECO:0000256" key="1">
    <source>
        <dbReference type="ARBA" id="ARBA00010617"/>
    </source>
</evidence>
<dbReference type="PROSITE" id="PS00086">
    <property type="entry name" value="CYTOCHROME_P450"/>
    <property type="match status" value="1"/>
</dbReference>
<comment type="caution">
    <text evidence="8">The sequence shown here is derived from an EMBL/GenBank/DDBJ whole genome shotgun (WGS) entry which is preliminary data.</text>
</comment>
<keyword evidence="3 7" id="KW-0479">Metal-binding</keyword>
<evidence type="ECO:0000256" key="7">
    <source>
        <dbReference type="RuleBase" id="RU000461"/>
    </source>
</evidence>
<keyword evidence="2 7" id="KW-0349">Heme</keyword>
<proteinExistence type="inferred from homology"/>
<keyword evidence="9" id="KW-1185">Reference proteome</keyword>
<dbReference type="PRINTS" id="PR00359">
    <property type="entry name" value="BP450"/>
</dbReference>
<dbReference type="Proteomes" id="UP001595696">
    <property type="component" value="Unassembled WGS sequence"/>
</dbReference>
<protein>
    <submittedName>
        <fullName evidence="8">Cytochrome P450</fullName>
    </submittedName>
</protein>
<organism evidence="8 9">
    <name type="scientific">Nocardia jiangsuensis</name>
    <dbReference type="NCBI Taxonomy" id="1691563"/>
    <lineage>
        <taxon>Bacteria</taxon>
        <taxon>Bacillati</taxon>
        <taxon>Actinomycetota</taxon>
        <taxon>Actinomycetes</taxon>
        <taxon>Mycobacteriales</taxon>
        <taxon>Nocardiaceae</taxon>
        <taxon>Nocardia</taxon>
    </lineage>
</organism>
<dbReference type="RefSeq" id="WP_378612234.1">
    <property type="nucleotide sequence ID" value="NZ_JBHSAX010000009.1"/>
</dbReference>
<keyword evidence="4 7" id="KW-0560">Oxidoreductase</keyword>
<accession>A0ABV8DQU5</accession>
<dbReference type="InterPro" id="IPR001128">
    <property type="entry name" value="Cyt_P450"/>
</dbReference>
<name>A0ABV8DQU5_9NOCA</name>
<dbReference type="Pfam" id="PF00067">
    <property type="entry name" value="p450"/>
    <property type="match status" value="1"/>
</dbReference>
<dbReference type="PANTHER" id="PTHR46696">
    <property type="entry name" value="P450, PUTATIVE (EUROFUNG)-RELATED"/>
    <property type="match status" value="1"/>
</dbReference>
<dbReference type="PRINTS" id="PR00385">
    <property type="entry name" value="P450"/>
</dbReference>
<dbReference type="InterPro" id="IPR002397">
    <property type="entry name" value="Cyt_P450_B"/>
</dbReference>
<dbReference type="Gene3D" id="1.10.630.10">
    <property type="entry name" value="Cytochrome P450"/>
    <property type="match status" value="1"/>
</dbReference>
<keyword evidence="5 7" id="KW-0408">Iron</keyword>
<reference evidence="9" key="1">
    <citation type="journal article" date="2019" name="Int. J. Syst. Evol. Microbiol.">
        <title>The Global Catalogue of Microorganisms (GCM) 10K type strain sequencing project: providing services to taxonomists for standard genome sequencing and annotation.</title>
        <authorList>
            <consortium name="The Broad Institute Genomics Platform"/>
            <consortium name="The Broad Institute Genome Sequencing Center for Infectious Disease"/>
            <person name="Wu L."/>
            <person name="Ma J."/>
        </authorList>
    </citation>
    <scope>NUCLEOTIDE SEQUENCE [LARGE SCALE GENOMIC DNA]</scope>
    <source>
        <strain evidence="9">CGMCC 4.7330</strain>
    </source>
</reference>
<comment type="similarity">
    <text evidence="1 7">Belongs to the cytochrome P450 family.</text>
</comment>
<evidence type="ECO:0000313" key="9">
    <source>
        <dbReference type="Proteomes" id="UP001595696"/>
    </source>
</evidence>
<evidence type="ECO:0000256" key="6">
    <source>
        <dbReference type="ARBA" id="ARBA00023033"/>
    </source>
</evidence>
<evidence type="ECO:0000313" key="8">
    <source>
        <dbReference type="EMBL" id="MFC3962461.1"/>
    </source>
</evidence>
<evidence type="ECO:0000256" key="3">
    <source>
        <dbReference type="ARBA" id="ARBA00022723"/>
    </source>
</evidence>
<dbReference type="SUPFAM" id="SSF48264">
    <property type="entry name" value="Cytochrome P450"/>
    <property type="match status" value="1"/>
</dbReference>
<dbReference type="EMBL" id="JBHSAX010000009">
    <property type="protein sequence ID" value="MFC3962461.1"/>
    <property type="molecule type" value="Genomic_DNA"/>
</dbReference>
<sequence>MTAVPVRFNPFTDEFRADPYPMYAALREHAPVHRTMGMWVLTRHADVRAVLRDRNSGVDVIPLALRRQAARLGVGDTERIDRLGSKSLVFTENPDHARLRALVNRVFTAAAARLAPRVTALAERLTRDAWHDGETELMGSFAGKLPVLALCDWLGLPEHLHPLVGGWTHDIRFLLEPGLMTAADFTRVRTVVDTFTAELHAVIDRRRAEPGDDLISLLLASRIGTGDRLTDEELATIGIMCFVAGVETTKSLIGNAVLALTAHPAAQDRLRTDPARTAAAVAETLRYDSPLQHTKRVARRDVPLGDRVLRAGDQVLLCLGAANRDPAAFPAPDTFDLTREPGAHLAFGHGLHGCLGAPLAELQARIALDCLLRLPGRLVRAGEPEWQDHSFIVRGPRRLPLAVETA</sequence>
<keyword evidence="6 7" id="KW-0503">Monooxygenase</keyword>
<evidence type="ECO:0000256" key="5">
    <source>
        <dbReference type="ARBA" id="ARBA00023004"/>
    </source>
</evidence>